<feature type="active site" evidence="5">
    <location>
        <position position="111"/>
    </location>
</feature>
<name>G4QA81_TAYAM</name>
<evidence type="ECO:0000256" key="5">
    <source>
        <dbReference type="PIRSR" id="PIRSR604808-1"/>
    </source>
</evidence>
<dbReference type="KEGG" id="tas:TASI_1414"/>
<dbReference type="InterPro" id="IPR036691">
    <property type="entry name" value="Endo/exonu/phosph_ase_sf"/>
</dbReference>
<evidence type="ECO:0000256" key="2">
    <source>
        <dbReference type="ARBA" id="ARBA00022723"/>
    </source>
</evidence>
<dbReference type="Proteomes" id="UP000009284">
    <property type="component" value="Chromosome"/>
</dbReference>
<feature type="site" description="Transition state stabilizer" evidence="7">
    <location>
        <position position="157"/>
    </location>
</feature>
<accession>G4QA81</accession>
<dbReference type="AlphaFoldDB" id="G4QA81"/>
<evidence type="ECO:0000256" key="7">
    <source>
        <dbReference type="PIRSR" id="PIRSR604808-3"/>
    </source>
</evidence>
<feature type="binding site" evidence="6">
    <location>
        <position position="253"/>
    </location>
    <ligand>
        <name>Mg(2+)</name>
        <dbReference type="ChEBI" id="CHEBI:18420"/>
        <label>1</label>
    </ligand>
</feature>
<dbReference type="eggNOG" id="COG0708">
    <property type="taxonomic scope" value="Bacteria"/>
</dbReference>
<dbReference type="Pfam" id="PF03372">
    <property type="entry name" value="Exo_endo_phos"/>
    <property type="match status" value="1"/>
</dbReference>
<feature type="binding site" evidence="6">
    <location>
        <position position="155"/>
    </location>
    <ligand>
        <name>Mg(2+)</name>
        <dbReference type="ChEBI" id="CHEBI:18420"/>
        <label>1</label>
    </ligand>
</feature>
<dbReference type="GO" id="GO:0008311">
    <property type="term" value="F:double-stranded DNA 3'-5' DNA exonuclease activity"/>
    <property type="evidence" value="ECO:0007669"/>
    <property type="project" value="UniProtKB-EC"/>
</dbReference>
<dbReference type="NCBIfam" id="TIGR00633">
    <property type="entry name" value="xth"/>
    <property type="match status" value="1"/>
</dbReference>
<dbReference type="OrthoDB" id="9803914at2"/>
<dbReference type="NCBIfam" id="TIGR00195">
    <property type="entry name" value="exoDNase_III"/>
    <property type="match status" value="1"/>
</dbReference>
<dbReference type="EC" id="3.1.11.2" evidence="9"/>
<keyword evidence="3 9" id="KW-0378">Hydrolase</keyword>
<comment type="similarity">
    <text evidence="1">Belongs to the DNA repair enzymes AP/ExoA family.</text>
</comment>
<evidence type="ECO:0000256" key="4">
    <source>
        <dbReference type="ARBA" id="ARBA00022842"/>
    </source>
</evidence>
<dbReference type="RefSeq" id="WP_014112048.1">
    <property type="nucleotide sequence ID" value="NC_016043.1"/>
</dbReference>
<dbReference type="PANTHER" id="PTHR22748">
    <property type="entry name" value="AP ENDONUCLEASE"/>
    <property type="match status" value="1"/>
</dbReference>
<keyword evidence="6" id="KW-0464">Manganese</keyword>
<evidence type="ECO:0000313" key="9">
    <source>
        <dbReference type="EMBL" id="AEP37154.1"/>
    </source>
</evidence>
<feature type="active site" description="Proton acceptor" evidence="5">
    <location>
        <position position="253"/>
    </location>
</feature>
<organism evidence="9 10">
    <name type="scientific">Taylorella asinigenitalis (strain MCE3)</name>
    <dbReference type="NCBI Taxonomy" id="1008459"/>
    <lineage>
        <taxon>Bacteria</taxon>
        <taxon>Pseudomonadati</taxon>
        <taxon>Pseudomonadota</taxon>
        <taxon>Betaproteobacteria</taxon>
        <taxon>Burkholderiales</taxon>
        <taxon>Alcaligenaceae</taxon>
        <taxon>Taylorella</taxon>
    </lineage>
</organism>
<evidence type="ECO:0000313" key="10">
    <source>
        <dbReference type="Proteomes" id="UP000009284"/>
    </source>
</evidence>
<dbReference type="InterPro" id="IPR005135">
    <property type="entry name" value="Endo/exonuclease/phosphatase"/>
</dbReference>
<evidence type="ECO:0000256" key="1">
    <source>
        <dbReference type="ARBA" id="ARBA00007092"/>
    </source>
</evidence>
<keyword evidence="4 6" id="KW-0460">Magnesium</keyword>
<dbReference type="CDD" id="cd10281">
    <property type="entry name" value="Nape_like_AP-endo"/>
    <property type="match status" value="1"/>
</dbReference>
<dbReference type="InterPro" id="IPR004808">
    <property type="entry name" value="AP_endonuc_1"/>
</dbReference>
<evidence type="ECO:0000256" key="3">
    <source>
        <dbReference type="ARBA" id="ARBA00022801"/>
    </source>
</evidence>
<feature type="binding site" evidence="6">
    <location>
        <position position="8"/>
    </location>
    <ligand>
        <name>Mg(2+)</name>
        <dbReference type="ChEBI" id="CHEBI:18420"/>
        <label>1</label>
    </ligand>
</feature>
<keyword evidence="2 6" id="KW-0479">Metal-binding</keyword>
<dbReference type="Gene3D" id="3.60.10.10">
    <property type="entry name" value="Endonuclease/exonuclease/phosphatase"/>
    <property type="match status" value="1"/>
</dbReference>
<feature type="site" description="Interaction with DNA substrate" evidence="7">
    <location>
        <position position="253"/>
    </location>
</feature>
<evidence type="ECO:0000259" key="8">
    <source>
        <dbReference type="Pfam" id="PF03372"/>
    </source>
</evidence>
<dbReference type="GO" id="GO:0046872">
    <property type="term" value="F:metal ion binding"/>
    <property type="evidence" value="ECO:0007669"/>
    <property type="project" value="UniProtKB-KW"/>
</dbReference>
<feature type="site" description="Important for catalytic activity" evidence="7">
    <location>
        <position position="227"/>
    </location>
</feature>
<reference key="1">
    <citation type="submission" date="2011-09" db="EMBL/GenBank/DDBJ databases">
        <title>Genomic characterization of the Taylorella genus.</title>
        <authorList>
            <person name="Hebert L."/>
            <person name="Moumen B."/>
            <person name="Pons N."/>
            <person name="Duquesne F."/>
            <person name="Breuil M.-F."/>
            <person name="Goux D."/>
            <person name="Batto J.-M."/>
            <person name="Renault P."/>
            <person name="Laugier C."/>
            <person name="Petry S."/>
        </authorList>
    </citation>
    <scope>NUCLEOTIDE SEQUENCE</scope>
    <source>
        <strain>MCE3</strain>
    </source>
</reference>
<dbReference type="GO" id="GO:0006284">
    <property type="term" value="P:base-excision repair"/>
    <property type="evidence" value="ECO:0007669"/>
    <property type="project" value="TreeGrafter"/>
</dbReference>
<dbReference type="GO" id="GO:0008081">
    <property type="term" value="F:phosphoric diester hydrolase activity"/>
    <property type="evidence" value="ECO:0007669"/>
    <property type="project" value="TreeGrafter"/>
</dbReference>
<dbReference type="EMBL" id="CP003059">
    <property type="protein sequence ID" value="AEP37154.1"/>
    <property type="molecule type" value="Genomic_DNA"/>
</dbReference>
<dbReference type="STRING" id="1008459.TASI_1414"/>
<gene>
    <name evidence="9" type="ordered locus">TASI_1414</name>
</gene>
<dbReference type="HOGENOM" id="CLU_027539_3_0_4"/>
<dbReference type="FunFam" id="3.60.10.10:FF:000026">
    <property type="entry name" value="Exodeoxyribonuclease III"/>
    <property type="match status" value="1"/>
</dbReference>
<dbReference type="GO" id="GO:0003906">
    <property type="term" value="F:DNA-(apurinic or apyrimidinic site) endonuclease activity"/>
    <property type="evidence" value="ECO:0007669"/>
    <property type="project" value="TreeGrafter"/>
</dbReference>
<evidence type="ECO:0000256" key="6">
    <source>
        <dbReference type="PIRSR" id="PIRSR604808-2"/>
    </source>
</evidence>
<feature type="binding site" evidence="6">
    <location>
        <position position="36"/>
    </location>
    <ligand>
        <name>Mg(2+)</name>
        <dbReference type="ChEBI" id="CHEBI:18420"/>
        <label>1</label>
    </ligand>
</feature>
<feature type="binding site" evidence="6">
    <location>
        <position position="157"/>
    </location>
    <ligand>
        <name>Mg(2+)</name>
        <dbReference type="ChEBI" id="CHEBI:18420"/>
        <label>1</label>
    </ligand>
</feature>
<dbReference type="PANTHER" id="PTHR22748:SF6">
    <property type="entry name" value="DNA-(APURINIC OR APYRIMIDINIC SITE) ENDONUCLEASE"/>
    <property type="match status" value="1"/>
</dbReference>
<sequence>MLRITSLNVNGLRSAFNKGLESWLSSTRPNIVCLQEIKISAADVSDALREPLAYRSEFNHAIKKGYSGVGLYMDKALPQAEFKHGIENEEFDPEGRVLAARFSNLTVVSAYLPSGSSSEERQQAKFRFLDSFGPWIDAMMRDYRETGHEYVICGDWNMAHKEIDLKNWKGNLKNSGFTPEEREWMNNLFEQRGFVDVFRLLCPDADQYTWWSNRGQAWAKNVGWRIDYQISTPGIATRAKRAEIYKEQRFSDHAPLTIDYDFEIEN</sequence>
<comment type="cofactor">
    <cofactor evidence="6">
        <name>Mg(2+)</name>
        <dbReference type="ChEBI" id="CHEBI:18420"/>
    </cofactor>
    <cofactor evidence="6">
        <name>Mn(2+)</name>
        <dbReference type="ChEBI" id="CHEBI:29035"/>
    </cofactor>
    <text evidence="6">Probably binds two magnesium or manganese ions per subunit.</text>
</comment>
<dbReference type="SUPFAM" id="SSF56219">
    <property type="entry name" value="DNase I-like"/>
    <property type="match status" value="1"/>
</dbReference>
<feature type="binding site" evidence="6">
    <location>
        <position position="252"/>
    </location>
    <ligand>
        <name>Mg(2+)</name>
        <dbReference type="ChEBI" id="CHEBI:18420"/>
        <label>1</label>
    </ligand>
</feature>
<feature type="active site" description="Proton donor/acceptor" evidence="5">
    <location>
        <position position="155"/>
    </location>
</feature>
<reference evidence="9 10" key="2">
    <citation type="journal article" date="2012" name="PLoS ONE">
        <title>Genomic characterization of the taylorella genus.</title>
        <authorList>
            <person name="Hebert L."/>
            <person name="Moumen B."/>
            <person name="Pons N."/>
            <person name="Duquesne F."/>
            <person name="Breuil M.F."/>
            <person name="Goux D."/>
            <person name="Batto J.M."/>
            <person name="Laugier C."/>
            <person name="Renault P."/>
            <person name="Petry S."/>
        </authorList>
    </citation>
    <scope>NUCLEOTIDE SEQUENCE [LARGE SCALE GENOMIC DNA]</scope>
    <source>
        <strain evidence="9 10">MCE3</strain>
    </source>
</reference>
<protein>
    <submittedName>
        <fullName evidence="9">Exodeoxyribonuclease III</fullName>
        <ecNumber evidence="9">3.1.11.2</ecNumber>
    </submittedName>
</protein>
<keyword evidence="10" id="KW-1185">Reference proteome</keyword>
<feature type="domain" description="Endonuclease/exonuclease/phosphatase" evidence="8">
    <location>
        <begin position="6"/>
        <end position="253"/>
    </location>
</feature>
<proteinExistence type="inferred from homology"/>
<dbReference type="PROSITE" id="PS51435">
    <property type="entry name" value="AP_NUCLEASE_F1_4"/>
    <property type="match status" value="1"/>
</dbReference>